<dbReference type="Gene3D" id="3.50.50.60">
    <property type="entry name" value="FAD/NAD(P)-binding domain"/>
    <property type="match status" value="1"/>
</dbReference>
<dbReference type="InterPro" id="IPR050407">
    <property type="entry name" value="Geranylgeranyl_reductase"/>
</dbReference>
<dbReference type="GO" id="GO:0071949">
    <property type="term" value="F:FAD binding"/>
    <property type="evidence" value="ECO:0007669"/>
    <property type="project" value="InterPro"/>
</dbReference>
<keyword evidence="3" id="KW-1185">Reference proteome</keyword>
<evidence type="ECO:0000313" key="2">
    <source>
        <dbReference type="EMBL" id="TQM64656.1"/>
    </source>
</evidence>
<gene>
    <name evidence="2" type="ORF">FBY41_1031</name>
</gene>
<name>A0A543I249_9MICO</name>
<accession>A0A543I249</accession>
<dbReference type="PANTHER" id="PTHR42685:SF19">
    <property type="entry name" value="POSSIBLE OXIDOREDUCTASE"/>
    <property type="match status" value="1"/>
</dbReference>
<organism evidence="2 3">
    <name type="scientific">Humibacillus xanthopallidus</name>
    <dbReference type="NCBI Taxonomy" id="412689"/>
    <lineage>
        <taxon>Bacteria</taxon>
        <taxon>Bacillati</taxon>
        <taxon>Actinomycetota</taxon>
        <taxon>Actinomycetes</taxon>
        <taxon>Micrococcales</taxon>
        <taxon>Intrasporangiaceae</taxon>
        <taxon>Humibacillus</taxon>
    </lineage>
</organism>
<protein>
    <submittedName>
        <fullName evidence="2">Flavin-dependent dehydrogenase</fullName>
    </submittedName>
</protein>
<dbReference type="InterPro" id="IPR036188">
    <property type="entry name" value="FAD/NAD-bd_sf"/>
</dbReference>
<sequence>MTTASTEAHRSARVLDADVVVVGARCAGAATAMLLARAGHDVLVLDRADFPSDTISTHVIARSGIVALHRWGVLDAVVATGAPQIRRVEFSSDLGFVQREIKDRHGVDFLLAPRRHILDDVLQRAARHEGARLLTGVGVTGVRRDGTCRVVGVVGEDADGPIEVRARYVVGADGLSSRIARSVGAPFTVVRPGSGAAQYAYYAGDWEAIEHFLGDNAFAGVFPTHGGEACIWVCTPEHVARSSRRLHRSPDDAFGHLVATTVPTLAARLEGAARTSPVRGMLRMPNHFRQAAGPGWALVGDAGYHRDAVTGHGISDAFRDAELLAEALDAALCEPALEATALARYEQERNRLARDVFDITVALATYPVQGSFLQLQKQLAVAIDTLAGELAARPLPRATEVAA</sequence>
<comment type="caution">
    <text evidence="2">The sequence shown here is derived from an EMBL/GenBank/DDBJ whole genome shotgun (WGS) entry which is preliminary data.</text>
</comment>
<dbReference type="PANTHER" id="PTHR42685">
    <property type="entry name" value="GERANYLGERANYL DIPHOSPHATE REDUCTASE"/>
    <property type="match status" value="1"/>
</dbReference>
<dbReference type="EMBL" id="VFPM01000001">
    <property type="protein sequence ID" value="TQM64656.1"/>
    <property type="molecule type" value="Genomic_DNA"/>
</dbReference>
<proteinExistence type="predicted"/>
<evidence type="ECO:0000313" key="3">
    <source>
        <dbReference type="Proteomes" id="UP000316747"/>
    </source>
</evidence>
<feature type="domain" description="FAD-binding" evidence="1">
    <location>
        <begin position="16"/>
        <end position="358"/>
    </location>
</feature>
<dbReference type="PRINTS" id="PR00420">
    <property type="entry name" value="RNGMNOXGNASE"/>
</dbReference>
<evidence type="ECO:0000259" key="1">
    <source>
        <dbReference type="Pfam" id="PF01494"/>
    </source>
</evidence>
<dbReference type="RefSeq" id="WP_185748897.1">
    <property type="nucleotide sequence ID" value="NZ_VFPM01000001.1"/>
</dbReference>
<dbReference type="AlphaFoldDB" id="A0A543I249"/>
<reference evidence="2 3" key="1">
    <citation type="submission" date="2019-06" db="EMBL/GenBank/DDBJ databases">
        <title>Genome sequencing of plant associated microbes to promote plant fitness in Sorghum bicolor and Oryza sativa.</title>
        <authorList>
            <person name="Coleman-Derr D."/>
        </authorList>
    </citation>
    <scope>NUCLEOTIDE SEQUENCE [LARGE SCALE GENOMIC DNA]</scope>
    <source>
        <strain evidence="2 3">KV-663</strain>
    </source>
</reference>
<dbReference type="InterPro" id="IPR002938">
    <property type="entry name" value="FAD-bd"/>
</dbReference>
<dbReference type="Pfam" id="PF01494">
    <property type="entry name" value="FAD_binding_3"/>
    <property type="match status" value="1"/>
</dbReference>
<dbReference type="Proteomes" id="UP000316747">
    <property type="component" value="Unassembled WGS sequence"/>
</dbReference>
<dbReference type="SUPFAM" id="SSF51905">
    <property type="entry name" value="FAD/NAD(P)-binding domain"/>
    <property type="match status" value="1"/>
</dbReference>